<gene>
    <name evidence="4" type="primary">blaR1_3</name>
    <name evidence="5" type="synonym">blaR1_2</name>
    <name evidence="5" type="ORF">CLCOS_07520</name>
    <name evidence="4" type="ORF">WX73_03598</name>
</gene>
<feature type="transmembrane region" description="Helical" evidence="2">
    <location>
        <begin position="283"/>
        <end position="303"/>
    </location>
</feature>
<sequence>MQLSYIFKMVVLSSVVGSIVTIIILVLKNLLKNKLNASWQYFIWFLLIIRLIIPTEFDTPLSKFNVFANATQRIQTSQSIVRNTNYEENNIKSDSQIPKAGLEKNNDFKETKVKDFNYYFNVASVIWALGVILILSIILSMNGIFFLKVRKQSHCEDTDTITILKKSKAIMNISRSIPIIYDKYVKTPSLFGVINPKILIDSDLVQKLSLEEKKCIFLHELSHFKRKDIFVNWIILLLETINWFNPVIWFAFSKMREDSELACDAHVLSYLEEEEQNKYGETIIKLAQFISGIKWIPGTSGIIKRGSNIKRRVIMIKNFKKHPFKWIGVPVSILAAVCMIGITNIPAQAMGLKTNDEVLKPKESKINYPNIAKEVSTGSSQTTTSSNKKETKSGSLETDQSKTNYVNIVKSFLPKNAQIVTWGNTKEEDNVFLKDLDGDGTNEIITSYKLNEENEKINVMALKKVGGNWTKVLDEPVEGFKIDFVQTADIDGDGEDEVLLGRRIGGTTGQLSVYKWNNKALGKISNEDIYYSKLDIVDIPGKNMKAIATWNHDTGNAYMVDVLKWNGKAFKSAEELYPNYFKQTVVPYYEQKVKEMPKVGFYWYDLADSQIKAGDKKSALKSIEEGLNLNTGYPSQEEFNKLKEKASK</sequence>
<dbReference type="PATRIC" id="fig|1705578.3.peg.3588"/>
<dbReference type="RefSeq" id="WP_013238547.1">
    <property type="nucleotide sequence ID" value="NZ_LITQ01000008.1"/>
</dbReference>
<keyword evidence="2" id="KW-1133">Transmembrane helix</keyword>
<dbReference type="Proteomes" id="UP000093694">
    <property type="component" value="Unassembled WGS sequence"/>
</dbReference>
<keyword evidence="2" id="KW-0812">Transmembrane</keyword>
<reference evidence="4 6" key="1">
    <citation type="journal article" date="2015" name="Biotechnol. Bioeng.">
        <title>Genome sequence and phenotypic characterization of Caulobacter segnis.</title>
        <authorList>
            <person name="Patel S."/>
            <person name="Fletcher B."/>
            <person name="Scott D.C."/>
            <person name="Ely B."/>
        </authorList>
    </citation>
    <scope>NUCLEOTIDE SEQUENCE [LARGE SCALE GENOMIC DNA]</scope>
    <source>
        <strain evidence="4 6">PS02</strain>
    </source>
</reference>
<feature type="domain" description="Peptidase M56" evidence="3">
    <location>
        <begin position="10"/>
        <end position="316"/>
    </location>
</feature>
<dbReference type="AlphaFoldDB" id="A0A166TSP5"/>
<dbReference type="InterPro" id="IPR052173">
    <property type="entry name" value="Beta-lactam_resp_regulator"/>
</dbReference>
<dbReference type="Pfam" id="PF05569">
    <property type="entry name" value="Peptidase_M56"/>
    <property type="match status" value="1"/>
</dbReference>
<evidence type="ECO:0000313" key="5">
    <source>
        <dbReference type="EMBL" id="OBR96590.1"/>
    </source>
</evidence>
<proteinExistence type="predicted"/>
<feature type="transmembrane region" description="Helical" evidence="2">
    <location>
        <begin position="6"/>
        <end position="27"/>
    </location>
</feature>
<reference evidence="5 7" key="2">
    <citation type="journal article" date="2016" name="Front. Microbiol.">
        <title>Industrial Acetogenic Biocatalysts: A Comparative Metabolic and Genomic Analysis.</title>
        <authorList>
            <person name="Bengelsdorf F."/>
            <person name="Poehlein A."/>
            <person name="Sonja S."/>
            <person name="Erz C."/>
            <person name="Hummel T."/>
            <person name="Hoffmeister S."/>
            <person name="Daniel R."/>
            <person name="Durre P."/>
        </authorList>
    </citation>
    <scope>NUCLEOTIDE SEQUENCE [LARGE SCALE GENOMIC DNA]</scope>
    <source>
        <strain evidence="5 7">PTA-10522</strain>
    </source>
</reference>
<protein>
    <submittedName>
        <fullName evidence="4">Regulatory protein BlaR1</fullName>
    </submittedName>
</protein>
<dbReference type="CDD" id="cd07341">
    <property type="entry name" value="M56_BlaR1_MecR1_like"/>
    <property type="match status" value="1"/>
</dbReference>
<feature type="transmembrane region" description="Helical" evidence="2">
    <location>
        <begin position="324"/>
        <end position="345"/>
    </location>
</feature>
<feature type="region of interest" description="Disordered" evidence="1">
    <location>
        <begin position="370"/>
        <end position="398"/>
    </location>
</feature>
<comment type="caution">
    <text evidence="4">The sequence shown here is derived from an EMBL/GenBank/DDBJ whole genome shotgun (WGS) entry which is preliminary data.</text>
</comment>
<evidence type="ECO:0000313" key="6">
    <source>
        <dbReference type="Proteomes" id="UP000077384"/>
    </source>
</evidence>
<dbReference type="EMBL" id="LITQ01000008">
    <property type="protein sequence ID" value="OAA94028.1"/>
    <property type="molecule type" value="Genomic_DNA"/>
</dbReference>
<dbReference type="PANTHER" id="PTHR34978:SF3">
    <property type="entry name" value="SLR0241 PROTEIN"/>
    <property type="match status" value="1"/>
</dbReference>
<feature type="transmembrane region" description="Helical" evidence="2">
    <location>
        <begin position="118"/>
        <end position="141"/>
    </location>
</feature>
<keyword evidence="7" id="KW-1185">Reference proteome</keyword>
<feature type="transmembrane region" description="Helical" evidence="2">
    <location>
        <begin position="230"/>
        <end position="252"/>
    </location>
</feature>
<feature type="transmembrane region" description="Helical" evidence="2">
    <location>
        <begin position="39"/>
        <end position="57"/>
    </location>
</feature>
<dbReference type="SUPFAM" id="SSF69318">
    <property type="entry name" value="Integrin alpha N-terminal domain"/>
    <property type="match status" value="1"/>
</dbReference>
<accession>A0A166TSP5</accession>
<evidence type="ECO:0000313" key="7">
    <source>
        <dbReference type="Proteomes" id="UP000093694"/>
    </source>
</evidence>
<evidence type="ECO:0000256" key="2">
    <source>
        <dbReference type="SAM" id="Phobius"/>
    </source>
</evidence>
<evidence type="ECO:0000256" key="1">
    <source>
        <dbReference type="SAM" id="MobiDB-lite"/>
    </source>
</evidence>
<dbReference type="InterPro" id="IPR008756">
    <property type="entry name" value="Peptidase_M56"/>
</dbReference>
<evidence type="ECO:0000259" key="3">
    <source>
        <dbReference type="Pfam" id="PF05569"/>
    </source>
</evidence>
<dbReference type="InterPro" id="IPR028994">
    <property type="entry name" value="Integrin_alpha_N"/>
</dbReference>
<feature type="compositionally biased region" description="Low complexity" evidence="1">
    <location>
        <begin position="376"/>
        <end position="386"/>
    </location>
</feature>
<organism evidence="4 6">
    <name type="scientific">Clostridium coskatii</name>
    <dbReference type="NCBI Taxonomy" id="1705578"/>
    <lineage>
        <taxon>Bacteria</taxon>
        <taxon>Bacillati</taxon>
        <taxon>Bacillota</taxon>
        <taxon>Clostridia</taxon>
        <taxon>Eubacteriales</taxon>
        <taxon>Clostridiaceae</taxon>
        <taxon>Clostridium</taxon>
    </lineage>
</organism>
<dbReference type="PANTHER" id="PTHR34978">
    <property type="entry name" value="POSSIBLE SENSOR-TRANSDUCER PROTEIN BLAR"/>
    <property type="match status" value="1"/>
</dbReference>
<dbReference type="Proteomes" id="UP000077384">
    <property type="component" value="Unassembled WGS sequence"/>
</dbReference>
<name>A0A166TSP5_9CLOT</name>
<keyword evidence="2" id="KW-0472">Membrane</keyword>
<dbReference type="EMBL" id="LROR01000032">
    <property type="protein sequence ID" value="OBR96590.1"/>
    <property type="molecule type" value="Genomic_DNA"/>
</dbReference>
<evidence type="ECO:0000313" key="4">
    <source>
        <dbReference type="EMBL" id="OAA94028.1"/>
    </source>
</evidence>